<reference evidence="5" key="1">
    <citation type="submission" date="2019-02" db="EMBL/GenBank/DDBJ databases">
        <authorList>
            <person name="Li S.-H."/>
        </authorList>
    </citation>
    <scope>NUCLEOTIDE SEQUENCE</scope>
    <source>
        <strain evidence="5">IMCC14734</strain>
    </source>
</reference>
<dbReference type="RefSeq" id="WP_279244436.1">
    <property type="nucleotide sequence ID" value="NZ_SHNN01000001.1"/>
</dbReference>
<gene>
    <name evidence="5" type="ORF">EYC98_06175</name>
</gene>
<evidence type="ECO:0000256" key="3">
    <source>
        <dbReference type="ARBA" id="ARBA00006171"/>
    </source>
</evidence>
<evidence type="ECO:0000256" key="4">
    <source>
        <dbReference type="ARBA" id="ARBA00013078"/>
    </source>
</evidence>
<evidence type="ECO:0000256" key="1">
    <source>
        <dbReference type="ARBA" id="ARBA00000830"/>
    </source>
</evidence>
<accession>A0ABT3TGA7</accession>
<evidence type="ECO:0000256" key="2">
    <source>
        <dbReference type="ARBA" id="ARBA00004818"/>
    </source>
</evidence>
<dbReference type="GO" id="GO:0016787">
    <property type="term" value="F:hydrolase activity"/>
    <property type="evidence" value="ECO:0007669"/>
    <property type="project" value="UniProtKB-KW"/>
</dbReference>
<evidence type="ECO:0000313" key="5">
    <source>
        <dbReference type="EMBL" id="MCX2980459.1"/>
    </source>
</evidence>
<comment type="pathway">
    <text evidence="2">Organic acid metabolism; glycolate biosynthesis; glycolate from 2-phosphoglycolate: step 1/1.</text>
</comment>
<dbReference type="SUPFAM" id="SSF56784">
    <property type="entry name" value="HAD-like"/>
    <property type="match status" value="1"/>
</dbReference>
<keyword evidence="5" id="KW-0378">Hydrolase</keyword>
<dbReference type="EMBL" id="SHNN01000001">
    <property type="protein sequence ID" value="MCX2980459.1"/>
    <property type="molecule type" value="Genomic_DNA"/>
</dbReference>
<dbReference type="NCBIfam" id="TIGR01549">
    <property type="entry name" value="HAD-SF-IA-v1"/>
    <property type="match status" value="1"/>
</dbReference>
<dbReference type="Pfam" id="PF00702">
    <property type="entry name" value="Hydrolase"/>
    <property type="match status" value="1"/>
</dbReference>
<dbReference type="InterPro" id="IPR050155">
    <property type="entry name" value="HAD-like_hydrolase_sf"/>
</dbReference>
<dbReference type="InterPro" id="IPR023214">
    <property type="entry name" value="HAD_sf"/>
</dbReference>
<protein>
    <recommendedName>
        <fullName evidence="4">phosphoglycolate phosphatase</fullName>
        <ecNumber evidence="4">3.1.3.18</ecNumber>
    </recommendedName>
</protein>
<dbReference type="SFLD" id="SFLDS00003">
    <property type="entry name" value="Haloacid_Dehalogenase"/>
    <property type="match status" value="1"/>
</dbReference>
<organism evidence="5 6">
    <name type="scientific">Candidatus Litorirhabdus singularis</name>
    <dbReference type="NCBI Taxonomy" id="2518993"/>
    <lineage>
        <taxon>Bacteria</taxon>
        <taxon>Pseudomonadati</taxon>
        <taxon>Pseudomonadota</taxon>
        <taxon>Gammaproteobacteria</taxon>
        <taxon>Cellvibrionales</taxon>
        <taxon>Halieaceae</taxon>
        <taxon>Candidatus Litorirhabdus</taxon>
    </lineage>
</organism>
<dbReference type="Proteomes" id="UP001143362">
    <property type="component" value="Unassembled WGS sequence"/>
</dbReference>
<proteinExistence type="inferred from homology"/>
<comment type="similarity">
    <text evidence="3">Belongs to the HAD-like hydrolase superfamily. CbbY/CbbZ/Gph/YieH family.</text>
</comment>
<dbReference type="EC" id="3.1.3.18" evidence="4"/>
<sequence length="223" mass="24165">MNIIFDLDGTLIDSAPDIQFVAQEVLAGWHKQALTLAETRSFIGEGAGVFVTRMMAARDIEASTDNYAAVHAEFLRRYEFAVDKAVFYPGVERVLAALKADGHRLGLCTNKPELPARAVIEKMGLNGIFDAFIAGGMLPSRKPEPAMLLAVLQDLGDGAPLYVGDSEVDSLTAVQGRVPFALFTAGYRKTAISEIPHDWSFENFVALPDIVRAAASGRRRPAV</sequence>
<keyword evidence="6" id="KW-1185">Reference proteome</keyword>
<name>A0ABT3TGA7_9GAMM</name>
<comment type="caution">
    <text evidence="5">The sequence shown here is derived from an EMBL/GenBank/DDBJ whole genome shotgun (WGS) entry which is preliminary data.</text>
</comment>
<dbReference type="InterPro" id="IPR006439">
    <property type="entry name" value="HAD-SF_hydro_IA"/>
</dbReference>
<dbReference type="PANTHER" id="PTHR43434">
    <property type="entry name" value="PHOSPHOGLYCOLATE PHOSPHATASE"/>
    <property type="match status" value="1"/>
</dbReference>
<dbReference type="Gene3D" id="1.10.150.240">
    <property type="entry name" value="Putative phosphatase, domain 2"/>
    <property type="match status" value="1"/>
</dbReference>
<comment type="catalytic activity">
    <reaction evidence="1">
        <text>2-phosphoglycolate + H2O = glycolate + phosphate</text>
        <dbReference type="Rhea" id="RHEA:14369"/>
        <dbReference type="ChEBI" id="CHEBI:15377"/>
        <dbReference type="ChEBI" id="CHEBI:29805"/>
        <dbReference type="ChEBI" id="CHEBI:43474"/>
        <dbReference type="ChEBI" id="CHEBI:58033"/>
        <dbReference type="EC" id="3.1.3.18"/>
    </reaction>
</comment>
<dbReference type="Gene3D" id="3.40.50.1000">
    <property type="entry name" value="HAD superfamily/HAD-like"/>
    <property type="match status" value="1"/>
</dbReference>
<dbReference type="InterPro" id="IPR036412">
    <property type="entry name" value="HAD-like_sf"/>
</dbReference>
<dbReference type="InterPro" id="IPR023198">
    <property type="entry name" value="PGP-like_dom2"/>
</dbReference>
<evidence type="ECO:0000313" key="6">
    <source>
        <dbReference type="Proteomes" id="UP001143362"/>
    </source>
</evidence>
<dbReference type="PANTHER" id="PTHR43434:SF1">
    <property type="entry name" value="PHOSPHOGLYCOLATE PHOSPHATASE"/>
    <property type="match status" value="1"/>
</dbReference>
<dbReference type="SFLD" id="SFLDG01129">
    <property type="entry name" value="C1.5:_HAD__Beta-PGM__Phosphata"/>
    <property type="match status" value="1"/>
</dbReference>